<evidence type="ECO:0000313" key="1">
    <source>
        <dbReference type="EMBL" id="CAB4052731.1"/>
    </source>
</evidence>
<gene>
    <name evidence="1" type="ORF">LMG9964_06421</name>
</gene>
<name>A0A6J5KGI5_9BURK</name>
<accession>A0A6J5KGI5</accession>
<organism evidence="1 2">
    <name type="scientific">Paraburkholderia phenoliruptrix</name>
    <dbReference type="NCBI Taxonomy" id="252970"/>
    <lineage>
        <taxon>Bacteria</taxon>
        <taxon>Pseudomonadati</taxon>
        <taxon>Pseudomonadota</taxon>
        <taxon>Betaproteobacteria</taxon>
        <taxon>Burkholderiales</taxon>
        <taxon>Burkholderiaceae</taxon>
        <taxon>Paraburkholderia</taxon>
    </lineage>
</organism>
<reference evidence="1 2" key="1">
    <citation type="submission" date="2020-04" db="EMBL/GenBank/DDBJ databases">
        <authorList>
            <person name="De Canck E."/>
        </authorList>
    </citation>
    <scope>NUCLEOTIDE SEQUENCE [LARGE SCALE GENOMIC DNA]</scope>
    <source>
        <strain evidence="1 2">LMG 9964</strain>
    </source>
</reference>
<dbReference type="Proteomes" id="UP000494102">
    <property type="component" value="Unassembled WGS sequence"/>
</dbReference>
<sequence length="51" mass="5644">MSIMRDMIRVGGDIHRYDSLRYPSVTSVSIGLSEPEAATCRVVRGVHPGDR</sequence>
<dbReference type="EMBL" id="CADILN010000018">
    <property type="protein sequence ID" value="CAB4052731.1"/>
    <property type="molecule type" value="Genomic_DNA"/>
</dbReference>
<proteinExistence type="predicted"/>
<dbReference type="AlphaFoldDB" id="A0A6J5KGI5"/>
<evidence type="ECO:0000313" key="2">
    <source>
        <dbReference type="Proteomes" id="UP000494102"/>
    </source>
</evidence>
<protein>
    <submittedName>
        <fullName evidence="1">Uncharacterized protein</fullName>
    </submittedName>
</protein>